<dbReference type="OrthoDB" id="9833207at2"/>
<dbReference type="RefSeq" id="WP_114408607.1">
    <property type="nucleotide sequence ID" value="NZ_QOWE01000022.1"/>
</dbReference>
<reference evidence="1 2" key="1">
    <citation type="submission" date="2018-07" db="EMBL/GenBank/DDBJ databases">
        <title>Genome analysis of Larkinella rosea.</title>
        <authorList>
            <person name="Zhou Z."/>
            <person name="Wang G."/>
        </authorList>
    </citation>
    <scope>NUCLEOTIDE SEQUENCE [LARGE SCALE GENOMIC DNA]</scope>
    <source>
        <strain evidence="2">zzj9</strain>
    </source>
</reference>
<proteinExistence type="predicted"/>
<evidence type="ECO:0000313" key="1">
    <source>
        <dbReference type="EMBL" id="RCR67120.1"/>
    </source>
</evidence>
<name>A0A368JHH6_9BACT</name>
<sequence>MEQTHSNHALPVKKQHLWQVGDLARSFQKVNQTVAILLEPTRFVWVTMDGACCHIPPDEMEFVHNTELRYQYSGENEVLIDFELDLFAPYFNR</sequence>
<dbReference type="Proteomes" id="UP000253383">
    <property type="component" value="Unassembled WGS sequence"/>
</dbReference>
<dbReference type="EMBL" id="QOWE01000022">
    <property type="protein sequence ID" value="RCR67120.1"/>
    <property type="molecule type" value="Genomic_DNA"/>
</dbReference>
<comment type="caution">
    <text evidence="1">The sequence shown here is derived from an EMBL/GenBank/DDBJ whole genome shotgun (WGS) entry which is preliminary data.</text>
</comment>
<accession>A0A368JHH6</accession>
<keyword evidence="2" id="KW-1185">Reference proteome</keyword>
<evidence type="ECO:0000313" key="2">
    <source>
        <dbReference type="Proteomes" id="UP000253383"/>
    </source>
</evidence>
<dbReference type="AlphaFoldDB" id="A0A368JHH6"/>
<organism evidence="1 2">
    <name type="scientific">Larkinella punicea</name>
    <dbReference type="NCBI Taxonomy" id="2315727"/>
    <lineage>
        <taxon>Bacteria</taxon>
        <taxon>Pseudomonadati</taxon>
        <taxon>Bacteroidota</taxon>
        <taxon>Cytophagia</taxon>
        <taxon>Cytophagales</taxon>
        <taxon>Spirosomataceae</taxon>
        <taxon>Larkinella</taxon>
    </lineage>
</organism>
<protein>
    <submittedName>
        <fullName evidence="1">Uncharacterized protein</fullName>
    </submittedName>
</protein>
<gene>
    <name evidence="1" type="ORF">DUE52_24015</name>
</gene>